<sequence length="163" mass="17314">MRISLALYCSLIMSLLFFSLPSPVSSENQESKAQTMTTSWRRSLAQHGDSLRVFIRKRGGGGGGGRGRSSRRPVPTGGGGSSATTRPSLSITFRLERPAVGVTSSERAHGRISEVSKARGVYGGGSLVRPTGKKNRAMSSMTKSASLAVIQVTVAILVHLFLH</sequence>
<proteinExistence type="predicted"/>
<keyword evidence="2" id="KW-0812">Transmembrane</keyword>
<evidence type="ECO:0000313" key="4">
    <source>
        <dbReference type="EMBL" id="KAH0901172.1"/>
    </source>
</evidence>
<feature type="chain" id="PRO_5046813133" evidence="3">
    <location>
        <begin position="27"/>
        <end position="163"/>
    </location>
</feature>
<comment type="caution">
    <text evidence="4">The sequence shown here is derived from an EMBL/GenBank/DDBJ whole genome shotgun (WGS) entry which is preliminary data.</text>
</comment>
<name>A0ABQ8B8Q3_BRANA</name>
<keyword evidence="5" id="KW-1185">Reference proteome</keyword>
<evidence type="ECO:0000256" key="1">
    <source>
        <dbReference type="SAM" id="MobiDB-lite"/>
    </source>
</evidence>
<dbReference type="Proteomes" id="UP000824890">
    <property type="component" value="Unassembled WGS sequence"/>
</dbReference>
<dbReference type="EMBL" id="JAGKQM010000011">
    <property type="protein sequence ID" value="KAH0901172.1"/>
    <property type="molecule type" value="Genomic_DNA"/>
</dbReference>
<protein>
    <submittedName>
        <fullName evidence="4">Uncharacterized protein</fullName>
    </submittedName>
</protein>
<gene>
    <name evidence="4" type="ORF">HID58_040675</name>
</gene>
<feature type="transmembrane region" description="Helical" evidence="2">
    <location>
        <begin position="144"/>
        <end position="162"/>
    </location>
</feature>
<accession>A0ABQ8B8Q3</accession>
<reference evidence="4 5" key="1">
    <citation type="submission" date="2021-05" db="EMBL/GenBank/DDBJ databases">
        <title>Genome Assembly of Synthetic Allotetraploid Brassica napus Reveals Homoeologous Exchanges between Subgenomes.</title>
        <authorList>
            <person name="Davis J.T."/>
        </authorList>
    </citation>
    <scope>NUCLEOTIDE SEQUENCE [LARGE SCALE GENOMIC DNA]</scope>
    <source>
        <strain evidence="5">cv. Da-Ae</strain>
        <tissue evidence="4">Seedling</tissue>
    </source>
</reference>
<feature type="signal peptide" evidence="3">
    <location>
        <begin position="1"/>
        <end position="26"/>
    </location>
</feature>
<evidence type="ECO:0000256" key="3">
    <source>
        <dbReference type="SAM" id="SignalP"/>
    </source>
</evidence>
<keyword evidence="2" id="KW-1133">Transmembrane helix</keyword>
<evidence type="ECO:0000256" key="2">
    <source>
        <dbReference type="SAM" id="Phobius"/>
    </source>
</evidence>
<feature type="region of interest" description="Disordered" evidence="1">
    <location>
        <begin position="51"/>
        <end position="88"/>
    </location>
</feature>
<keyword evidence="2" id="KW-0472">Membrane</keyword>
<organism evidence="4 5">
    <name type="scientific">Brassica napus</name>
    <name type="common">Rape</name>
    <dbReference type="NCBI Taxonomy" id="3708"/>
    <lineage>
        <taxon>Eukaryota</taxon>
        <taxon>Viridiplantae</taxon>
        <taxon>Streptophyta</taxon>
        <taxon>Embryophyta</taxon>
        <taxon>Tracheophyta</taxon>
        <taxon>Spermatophyta</taxon>
        <taxon>Magnoliopsida</taxon>
        <taxon>eudicotyledons</taxon>
        <taxon>Gunneridae</taxon>
        <taxon>Pentapetalae</taxon>
        <taxon>rosids</taxon>
        <taxon>malvids</taxon>
        <taxon>Brassicales</taxon>
        <taxon>Brassicaceae</taxon>
        <taxon>Brassiceae</taxon>
        <taxon>Brassica</taxon>
    </lineage>
</organism>
<keyword evidence="3" id="KW-0732">Signal</keyword>
<evidence type="ECO:0000313" key="5">
    <source>
        <dbReference type="Proteomes" id="UP000824890"/>
    </source>
</evidence>